<gene>
    <name evidence="2" type="ORF">NCTC10754_04841</name>
</gene>
<dbReference type="AlphaFoldDB" id="A0A449IS14"/>
<reference evidence="2 3" key="1">
    <citation type="submission" date="2019-02" db="EMBL/GenBank/DDBJ databases">
        <authorList>
            <consortium name="Pathogen Informatics"/>
        </authorList>
    </citation>
    <scope>NUCLEOTIDE SEQUENCE [LARGE SCALE GENOMIC DNA]</scope>
    <source>
        <strain evidence="2 3">3012STDY7103891</strain>
    </source>
</reference>
<evidence type="ECO:0000313" key="3">
    <source>
        <dbReference type="Proteomes" id="UP000330809"/>
    </source>
</evidence>
<dbReference type="EMBL" id="CAACYJ010000040">
    <property type="protein sequence ID" value="VFB22155.1"/>
    <property type="molecule type" value="Genomic_DNA"/>
</dbReference>
<feature type="chain" id="PRO_5019290988" evidence="1">
    <location>
        <begin position="28"/>
        <end position="162"/>
    </location>
</feature>
<proteinExistence type="predicted"/>
<evidence type="ECO:0000313" key="2">
    <source>
        <dbReference type="EMBL" id="VFB22155.1"/>
    </source>
</evidence>
<organism evidence="2 3">
    <name type="scientific">Pseudomonas fragi</name>
    <dbReference type="NCBI Taxonomy" id="296"/>
    <lineage>
        <taxon>Bacteria</taxon>
        <taxon>Pseudomonadati</taxon>
        <taxon>Pseudomonadota</taxon>
        <taxon>Gammaproteobacteria</taxon>
        <taxon>Pseudomonadales</taxon>
        <taxon>Pseudomonadaceae</taxon>
        <taxon>Pseudomonas</taxon>
    </lineage>
</organism>
<feature type="signal peptide" evidence="1">
    <location>
        <begin position="1"/>
        <end position="27"/>
    </location>
</feature>
<protein>
    <submittedName>
        <fullName evidence="2">Uncharacterized protein</fullName>
    </submittedName>
</protein>
<evidence type="ECO:0000256" key="1">
    <source>
        <dbReference type="SAM" id="SignalP"/>
    </source>
</evidence>
<sequence>MSGNFSRNVMNTLVVALSLAFTGSALADTAVNDPLYITGNYKCTGFDSHDGAFKGDLSVKVNEKSSNFSQNFGAYTFTLEVDLGGDKATYSGYAAAQGQQLAMYFANDSQEAATDRGIGLATITRDQDSKGQYTTTLHKSYYAPDYNGGGHGTETCIKTPQV</sequence>
<accession>A0A449IS14</accession>
<name>A0A449IS14_PSEFR</name>
<dbReference type="Proteomes" id="UP000330809">
    <property type="component" value="Unassembled WGS sequence"/>
</dbReference>
<keyword evidence="1" id="KW-0732">Signal</keyword>